<dbReference type="Gene3D" id="1.10.357.10">
    <property type="entry name" value="Tetracycline Repressor, domain 2"/>
    <property type="match status" value="1"/>
</dbReference>
<dbReference type="InterPro" id="IPR054156">
    <property type="entry name" value="YxaF_TetR_C"/>
</dbReference>
<dbReference type="PROSITE" id="PS50977">
    <property type="entry name" value="HTH_TETR_2"/>
    <property type="match status" value="1"/>
</dbReference>
<dbReference type="Proteomes" id="UP001185922">
    <property type="component" value="Unassembled WGS sequence"/>
</dbReference>
<keyword evidence="1" id="KW-0805">Transcription regulation</keyword>
<dbReference type="AlphaFoldDB" id="A0AAE4R9M5"/>
<comment type="caution">
    <text evidence="7">The sequence shown here is derived from an EMBL/GenBank/DDBJ whole genome shotgun (WGS) entry which is preliminary data.</text>
</comment>
<name>A0AAE4R9M5_9ACTN</name>
<gene>
    <name evidence="6" type="ORF">R3P94_23260</name>
    <name evidence="7" type="ORF">R3Q15_15740</name>
</gene>
<dbReference type="PANTHER" id="PTHR47506:SF3">
    <property type="entry name" value="HTH-TYPE TRANSCRIPTIONAL REGULATOR LMRA"/>
    <property type="match status" value="1"/>
</dbReference>
<dbReference type="EMBL" id="JAWLKH010000017">
    <property type="protein sequence ID" value="MDV6313331.1"/>
    <property type="molecule type" value="Genomic_DNA"/>
</dbReference>
<dbReference type="InterPro" id="IPR009057">
    <property type="entry name" value="Homeodomain-like_sf"/>
</dbReference>
<dbReference type="SUPFAM" id="SSF46689">
    <property type="entry name" value="Homeodomain-like"/>
    <property type="match status" value="1"/>
</dbReference>
<evidence type="ECO:0000313" key="9">
    <source>
        <dbReference type="Proteomes" id="UP001185922"/>
    </source>
</evidence>
<reference evidence="7 8" key="1">
    <citation type="submission" date="2023-10" db="EMBL/GenBank/DDBJ databases">
        <title>Development of a sustainable strategy for remediation of hydrocarbon-contaminated territories based on the waste exchange concept.</title>
        <authorList>
            <person name="Krivoruchko A."/>
        </authorList>
    </citation>
    <scope>NUCLEOTIDE SEQUENCE</scope>
    <source>
        <strain evidence="6 8">IEGM 1266</strain>
        <strain evidence="7">IEGM 1279</strain>
    </source>
</reference>
<dbReference type="Pfam" id="PF00440">
    <property type="entry name" value="TetR_N"/>
    <property type="match status" value="1"/>
</dbReference>
<evidence type="ECO:0000313" key="7">
    <source>
        <dbReference type="EMBL" id="MDV6313331.1"/>
    </source>
</evidence>
<keyword evidence="2 4" id="KW-0238">DNA-binding</keyword>
<keyword evidence="8" id="KW-1185">Reference proteome</keyword>
<dbReference type="EMBL" id="JAWLKI010000048">
    <property type="protein sequence ID" value="MDV6310182.1"/>
    <property type="molecule type" value="Genomic_DNA"/>
</dbReference>
<evidence type="ECO:0000313" key="6">
    <source>
        <dbReference type="EMBL" id="MDV6310182.1"/>
    </source>
</evidence>
<sequence length="206" mass="21401">MARVKTDERIVVAMAELLRRQGYAATGIKQVVETADAPIGSIYHHFGGGKRDVAAAALRQSGAAYGELIGLLLAPYDDPAEGIEAAFVAAADTIEQGGWLNMCPVGTVAGEVADAEPALREVADEVMSAWIDAGTALFAARGLTDADARSLMYAVVSALEGAFIVARTQRSTDPILAAGRAMGSYARALTSPVRAGAPSEPGEIRR</sequence>
<dbReference type="InterPro" id="IPR036271">
    <property type="entry name" value="Tet_transcr_reg_TetR-rel_C_sf"/>
</dbReference>
<evidence type="ECO:0000256" key="4">
    <source>
        <dbReference type="PROSITE-ProRule" id="PRU00335"/>
    </source>
</evidence>
<organism evidence="7 9">
    <name type="scientific">Gordonia amicalis</name>
    <dbReference type="NCBI Taxonomy" id="89053"/>
    <lineage>
        <taxon>Bacteria</taxon>
        <taxon>Bacillati</taxon>
        <taxon>Actinomycetota</taxon>
        <taxon>Actinomycetes</taxon>
        <taxon>Mycobacteriales</taxon>
        <taxon>Gordoniaceae</taxon>
        <taxon>Gordonia</taxon>
    </lineage>
</organism>
<dbReference type="GO" id="GO:0003677">
    <property type="term" value="F:DNA binding"/>
    <property type="evidence" value="ECO:0007669"/>
    <property type="project" value="UniProtKB-UniRule"/>
</dbReference>
<evidence type="ECO:0000256" key="1">
    <source>
        <dbReference type="ARBA" id="ARBA00023015"/>
    </source>
</evidence>
<dbReference type="SUPFAM" id="SSF48498">
    <property type="entry name" value="Tetracyclin repressor-like, C-terminal domain"/>
    <property type="match status" value="1"/>
</dbReference>
<proteinExistence type="predicted"/>
<evidence type="ECO:0000256" key="2">
    <source>
        <dbReference type="ARBA" id="ARBA00023125"/>
    </source>
</evidence>
<dbReference type="RefSeq" id="WP_024497901.1">
    <property type="nucleotide sequence ID" value="NZ_JANJEV010000001.1"/>
</dbReference>
<feature type="domain" description="HTH tetR-type" evidence="5">
    <location>
        <begin position="4"/>
        <end position="64"/>
    </location>
</feature>
<dbReference type="InterPro" id="IPR001647">
    <property type="entry name" value="HTH_TetR"/>
</dbReference>
<accession>A0AAE4R9M5</accession>
<protein>
    <submittedName>
        <fullName evidence="7">TetR/AcrR family transcriptional regulator</fullName>
    </submittedName>
</protein>
<evidence type="ECO:0000259" key="5">
    <source>
        <dbReference type="PROSITE" id="PS50977"/>
    </source>
</evidence>
<feature type="DNA-binding region" description="H-T-H motif" evidence="4">
    <location>
        <begin position="27"/>
        <end position="46"/>
    </location>
</feature>
<evidence type="ECO:0000313" key="8">
    <source>
        <dbReference type="Proteomes" id="UP001185779"/>
    </source>
</evidence>
<dbReference type="Proteomes" id="UP001185779">
    <property type="component" value="Unassembled WGS sequence"/>
</dbReference>
<keyword evidence="3" id="KW-0804">Transcription</keyword>
<dbReference type="PANTHER" id="PTHR47506">
    <property type="entry name" value="TRANSCRIPTIONAL REGULATORY PROTEIN"/>
    <property type="match status" value="1"/>
</dbReference>
<evidence type="ECO:0000256" key="3">
    <source>
        <dbReference type="ARBA" id="ARBA00023163"/>
    </source>
</evidence>
<dbReference type="Pfam" id="PF21993">
    <property type="entry name" value="TetR_C_13_2"/>
    <property type="match status" value="1"/>
</dbReference>